<proteinExistence type="predicted"/>
<sequence>MKMQQMPLAFVVLAGAAAAPALAQYMGSSGRNTISSVAEVRSAGEASRVSLNGALVAHHAEDVFIFRDASGDIPVRIDTALWHGAALDPGTEVRLTGATAGRGERRRVEVNAFDLR</sequence>
<protein>
    <submittedName>
        <fullName evidence="1">Uncharacterized protein</fullName>
    </submittedName>
</protein>
<dbReference type="Gene3D" id="2.40.50.200">
    <property type="entry name" value="Bacterial OB-fold"/>
    <property type="match status" value="1"/>
</dbReference>
<dbReference type="EMBL" id="JGYG01000009">
    <property type="protein sequence ID" value="KFI27954.1"/>
    <property type="molecule type" value="Genomic_DNA"/>
</dbReference>
<gene>
    <name evidence="1" type="ORF">CN97_20145</name>
</gene>
<dbReference type="SUPFAM" id="SSF101756">
    <property type="entry name" value="Hypothetical protein YgiW"/>
    <property type="match status" value="1"/>
</dbReference>
<dbReference type="PANTHER" id="PTHR36571">
    <property type="entry name" value="PROTEIN YGIW"/>
    <property type="match status" value="1"/>
</dbReference>
<accession>A0A086Y104</accession>
<dbReference type="InterPro" id="IPR036700">
    <property type="entry name" value="BOBF_sf"/>
</dbReference>
<dbReference type="OrthoDB" id="598245at2"/>
<dbReference type="Proteomes" id="UP000028826">
    <property type="component" value="Unassembled WGS sequence"/>
</dbReference>
<dbReference type="InterPro" id="IPR005220">
    <property type="entry name" value="CarO-like"/>
</dbReference>
<evidence type="ECO:0000313" key="2">
    <source>
        <dbReference type="Proteomes" id="UP000028826"/>
    </source>
</evidence>
<dbReference type="RefSeq" id="WP_035712545.1">
    <property type="nucleotide sequence ID" value="NZ_JGYG01000009.1"/>
</dbReference>
<dbReference type="eggNOG" id="COG3111">
    <property type="taxonomic scope" value="Bacteria"/>
</dbReference>
<name>A0A086Y104_9RHOB</name>
<evidence type="ECO:0000313" key="1">
    <source>
        <dbReference type="EMBL" id="KFI27954.1"/>
    </source>
</evidence>
<dbReference type="NCBIfam" id="NF033674">
    <property type="entry name" value="stress_OB_fold"/>
    <property type="match status" value="1"/>
</dbReference>
<dbReference type="PANTHER" id="PTHR36571:SF1">
    <property type="entry name" value="PROTEIN YGIW"/>
    <property type="match status" value="1"/>
</dbReference>
<dbReference type="STRING" id="195105.CN97_20145"/>
<dbReference type="AlphaFoldDB" id="A0A086Y104"/>
<reference evidence="1 2" key="1">
    <citation type="submission" date="2014-03" db="EMBL/GenBank/DDBJ databases">
        <title>Genome of Haematobacter massiliensis CCUG 47968.</title>
        <authorList>
            <person name="Wang D."/>
            <person name="Wang G."/>
        </authorList>
    </citation>
    <scope>NUCLEOTIDE SEQUENCE [LARGE SCALE GENOMIC DNA]</scope>
    <source>
        <strain evidence="1 2">CCUG 47968</strain>
    </source>
</reference>
<dbReference type="Pfam" id="PF04076">
    <property type="entry name" value="BOF"/>
    <property type="match status" value="1"/>
</dbReference>
<organism evidence="1 2">
    <name type="scientific">Haematobacter massiliensis</name>
    <dbReference type="NCBI Taxonomy" id="195105"/>
    <lineage>
        <taxon>Bacteria</taxon>
        <taxon>Pseudomonadati</taxon>
        <taxon>Pseudomonadota</taxon>
        <taxon>Alphaproteobacteria</taxon>
        <taxon>Rhodobacterales</taxon>
        <taxon>Paracoccaceae</taxon>
        <taxon>Haematobacter</taxon>
    </lineage>
</organism>
<comment type="caution">
    <text evidence="1">The sequence shown here is derived from an EMBL/GenBank/DDBJ whole genome shotgun (WGS) entry which is preliminary data.</text>
</comment>
<keyword evidence="2" id="KW-1185">Reference proteome</keyword>